<name>A0A4C1T8D4_EUMVA</name>
<comment type="caution">
    <text evidence="1">The sequence shown here is derived from an EMBL/GenBank/DDBJ whole genome shotgun (WGS) entry which is preliminary data.</text>
</comment>
<dbReference type="EMBL" id="BGZK01000037">
    <property type="protein sequence ID" value="GBP09810.1"/>
    <property type="molecule type" value="Genomic_DNA"/>
</dbReference>
<sequence>MEHSTTNIYDATGNFLDVLFQALHKKNRACLRFFIAHTETPHELVTKAMSLRIISPAASDLTLSEESDKVPLGAPINSETPDTGAVTPFVTVTLLCTKSFSTPCKSEMVIPPPPPLPPQPPVAGPSRAPPLARIDSEAGPRILDDKPPPPGFITAMNILNTVTHLSLGAISFIAIFVGTLVEAPDSLRQHIYLCVTGRIVFNWIGNGFVALTTIKLTRDFATSTPIGYDYANKFQKPLSQVEEFFMAQAE</sequence>
<organism evidence="1 2">
    <name type="scientific">Eumeta variegata</name>
    <name type="common">Bagworm moth</name>
    <name type="synonym">Eumeta japonica</name>
    <dbReference type="NCBI Taxonomy" id="151549"/>
    <lineage>
        <taxon>Eukaryota</taxon>
        <taxon>Metazoa</taxon>
        <taxon>Ecdysozoa</taxon>
        <taxon>Arthropoda</taxon>
        <taxon>Hexapoda</taxon>
        <taxon>Insecta</taxon>
        <taxon>Pterygota</taxon>
        <taxon>Neoptera</taxon>
        <taxon>Endopterygota</taxon>
        <taxon>Lepidoptera</taxon>
        <taxon>Glossata</taxon>
        <taxon>Ditrysia</taxon>
        <taxon>Tineoidea</taxon>
        <taxon>Psychidae</taxon>
        <taxon>Oiketicinae</taxon>
        <taxon>Eumeta</taxon>
    </lineage>
</organism>
<protein>
    <submittedName>
        <fullName evidence="1">Uncharacterized protein</fullName>
    </submittedName>
</protein>
<proteinExistence type="predicted"/>
<dbReference type="OrthoDB" id="432881at2759"/>
<gene>
    <name evidence="1" type="ORF">EVAR_81081_1</name>
</gene>
<keyword evidence="2" id="KW-1185">Reference proteome</keyword>
<evidence type="ECO:0000313" key="1">
    <source>
        <dbReference type="EMBL" id="GBP09810.1"/>
    </source>
</evidence>
<evidence type="ECO:0000313" key="2">
    <source>
        <dbReference type="Proteomes" id="UP000299102"/>
    </source>
</evidence>
<accession>A0A4C1T8D4</accession>
<dbReference type="Proteomes" id="UP000299102">
    <property type="component" value="Unassembled WGS sequence"/>
</dbReference>
<reference evidence="1 2" key="1">
    <citation type="journal article" date="2019" name="Commun. Biol.">
        <title>The bagworm genome reveals a unique fibroin gene that provides high tensile strength.</title>
        <authorList>
            <person name="Kono N."/>
            <person name="Nakamura H."/>
            <person name="Ohtoshi R."/>
            <person name="Tomita M."/>
            <person name="Numata K."/>
            <person name="Arakawa K."/>
        </authorList>
    </citation>
    <scope>NUCLEOTIDE SEQUENCE [LARGE SCALE GENOMIC DNA]</scope>
</reference>
<dbReference type="AlphaFoldDB" id="A0A4C1T8D4"/>